<dbReference type="EMBL" id="LFZO01000379">
    <property type="protein sequence ID" value="KXT09055.1"/>
    <property type="molecule type" value="Genomic_DNA"/>
</dbReference>
<accession>A0A139I2X2</accession>
<dbReference type="Proteomes" id="UP000073492">
    <property type="component" value="Unassembled WGS sequence"/>
</dbReference>
<organism evidence="1 2">
    <name type="scientific">Pseudocercospora musae</name>
    <dbReference type="NCBI Taxonomy" id="113226"/>
    <lineage>
        <taxon>Eukaryota</taxon>
        <taxon>Fungi</taxon>
        <taxon>Dikarya</taxon>
        <taxon>Ascomycota</taxon>
        <taxon>Pezizomycotina</taxon>
        <taxon>Dothideomycetes</taxon>
        <taxon>Dothideomycetidae</taxon>
        <taxon>Mycosphaerellales</taxon>
        <taxon>Mycosphaerellaceae</taxon>
        <taxon>Pseudocercospora</taxon>
    </lineage>
</organism>
<evidence type="ECO:0000313" key="2">
    <source>
        <dbReference type="Proteomes" id="UP000073492"/>
    </source>
</evidence>
<comment type="caution">
    <text evidence="1">The sequence shown here is derived from an EMBL/GenBank/DDBJ whole genome shotgun (WGS) entry which is preliminary data.</text>
</comment>
<keyword evidence="2" id="KW-1185">Reference proteome</keyword>
<reference evidence="1 2" key="1">
    <citation type="submission" date="2015-07" db="EMBL/GenBank/DDBJ databases">
        <title>Comparative genomics of the Sigatoka disease complex on banana suggests a link between parallel evolutionary changes in Pseudocercospora fijiensis and Pseudocercospora eumusae and increased virulence on the banana host.</title>
        <authorList>
            <person name="Chang T.-C."/>
            <person name="Salvucci A."/>
            <person name="Crous P.W."/>
            <person name="Stergiopoulos I."/>
        </authorList>
    </citation>
    <scope>NUCLEOTIDE SEQUENCE [LARGE SCALE GENOMIC DNA]</scope>
    <source>
        <strain evidence="1 2">CBS 116634</strain>
    </source>
</reference>
<protein>
    <submittedName>
        <fullName evidence="1">Uncharacterized protein</fullName>
    </submittedName>
</protein>
<proteinExistence type="predicted"/>
<gene>
    <name evidence="1" type="ORF">AC579_4713</name>
</gene>
<name>A0A139I2X2_9PEZI</name>
<evidence type="ECO:0000313" key="1">
    <source>
        <dbReference type="EMBL" id="KXT09055.1"/>
    </source>
</evidence>
<dbReference type="OrthoDB" id="68328at2759"/>
<sequence length="85" mass="9069">MRTTKLPIADGAEPNSALVVVKKSTIDFASIVKWTFTRIPGLRGRSIASSTTLLSRVVPFAGALLAPTAIRSKATERDVEVDGRS</sequence>
<dbReference type="AlphaFoldDB" id="A0A139I2X2"/>